<keyword evidence="1" id="KW-0472">Membrane</keyword>
<dbReference type="AlphaFoldDB" id="A0A1W0VY59"/>
<dbReference type="Gramene" id="OQU87078">
    <property type="protein sequence ID" value="OQU87078"/>
    <property type="gene ID" value="SORBI_3003G201750"/>
</dbReference>
<accession>A0A1W0VY59</accession>
<keyword evidence="3" id="KW-1185">Reference proteome</keyword>
<protein>
    <submittedName>
        <fullName evidence="2">Uncharacterized protein</fullName>
    </submittedName>
</protein>
<evidence type="ECO:0000313" key="3">
    <source>
        <dbReference type="Proteomes" id="UP000000768"/>
    </source>
</evidence>
<proteinExistence type="predicted"/>
<sequence length="95" mass="10810">MTKSVHSSFTHMSILHRSSWNSKKKNSRRRKIWMPRGKGVAGATYSMAAILLTKVSSVFRQAAWLNFLIAFSLIIEGVGILSMIDLHGMMRNKMR</sequence>
<keyword evidence="1" id="KW-1133">Transmembrane helix</keyword>
<name>A0A1W0VY59_SORBI</name>
<organism evidence="2 3">
    <name type="scientific">Sorghum bicolor</name>
    <name type="common">Sorghum</name>
    <name type="synonym">Sorghum vulgare</name>
    <dbReference type="NCBI Taxonomy" id="4558"/>
    <lineage>
        <taxon>Eukaryota</taxon>
        <taxon>Viridiplantae</taxon>
        <taxon>Streptophyta</taxon>
        <taxon>Embryophyta</taxon>
        <taxon>Tracheophyta</taxon>
        <taxon>Spermatophyta</taxon>
        <taxon>Magnoliopsida</taxon>
        <taxon>Liliopsida</taxon>
        <taxon>Poales</taxon>
        <taxon>Poaceae</taxon>
        <taxon>PACMAD clade</taxon>
        <taxon>Panicoideae</taxon>
        <taxon>Andropogonodae</taxon>
        <taxon>Andropogoneae</taxon>
        <taxon>Sorghinae</taxon>
        <taxon>Sorghum</taxon>
    </lineage>
</organism>
<keyword evidence="1" id="KW-0812">Transmembrane</keyword>
<evidence type="ECO:0000313" key="2">
    <source>
        <dbReference type="EMBL" id="OQU87078.1"/>
    </source>
</evidence>
<dbReference type="InParanoid" id="A0A1W0VY59"/>
<reference evidence="3" key="2">
    <citation type="journal article" date="2018" name="Plant J.">
        <title>The Sorghum bicolor reference genome: improved assembly, gene annotations, a transcriptome atlas, and signatures of genome organization.</title>
        <authorList>
            <person name="McCormick R.F."/>
            <person name="Truong S.K."/>
            <person name="Sreedasyam A."/>
            <person name="Jenkins J."/>
            <person name="Shu S."/>
            <person name="Sims D."/>
            <person name="Kennedy M."/>
            <person name="Amirebrahimi M."/>
            <person name="Weers B.D."/>
            <person name="McKinley B."/>
            <person name="Mattison A."/>
            <person name="Morishige D.T."/>
            <person name="Grimwood J."/>
            <person name="Schmutz J."/>
            <person name="Mullet J.E."/>
        </authorList>
    </citation>
    <scope>NUCLEOTIDE SEQUENCE [LARGE SCALE GENOMIC DNA]</scope>
    <source>
        <strain evidence="3">cv. BTx623</strain>
    </source>
</reference>
<dbReference type="EMBL" id="CM000762">
    <property type="protein sequence ID" value="OQU87078.1"/>
    <property type="molecule type" value="Genomic_DNA"/>
</dbReference>
<feature type="transmembrane region" description="Helical" evidence="1">
    <location>
        <begin position="67"/>
        <end position="86"/>
    </location>
</feature>
<gene>
    <name evidence="2" type="ORF">SORBI_3003G201750</name>
</gene>
<reference evidence="2 3" key="1">
    <citation type="journal article" date="2009" name="Nature">
        <title>The Sorghum bicolor genome and the diversification of grasses.</title>
        <authorList>
            <person name="Paterson A.H."/>
            <person name="Bowers J.E."/>
            <person name="Bruggmann R."/>
            <person name="Dubchak I."/>
            <person name="Grimwood J."/>
            <person name="Gundlach H."/>
            <person name="Haberer G."/>
            <person name="Hellsten U."/>
            <person name="Mitros T."/>
            <person name="Poliakov A."/>
            <person name="Schmutz J."/>
            <person name="Spannagl M."/>
            <person name="Tang H."/>
            <person name="Wang X."/>
            <person name="Wicker T."/>
            <person name="Bharti A.K."/>
            <person name="Chapman J."/>
            <person name="Feltus F.A."/>
            <person name="Gowik U."/>
            <person name="Grigoriev I.V."/>
            <person name="Lyons E."/>
            <person name="Maher C.A."/>
            <person name="Martis M."/>
            <person name="Narechania A."/>
            <person name="Otillar R.P."/>
            <person name="Penning B.W."/>
            <person name="Salamov A.A."/>
            <person name="Wang Y."/>
            <person name="Zhang L."/>
            <person name="Carpita N.C."/>
            <person name="Freeling M."/>
            <person name="Gingle A.R."/>
            <person name="Hash C.T."/>
            <person name="Keller B."/>
            <person name="Klein P."/>
            <person name="Kresovich S."/>
            <person name="McCann M.C."/>
            <person name="Ming R."/>
            <person name="Peterson D.G."/>
            <person name="Mehboob-ur-Rahman"/>
            <person name="Ware D."/>
            <person name="Westhoff P."/>
            <person name="Mayer K.F."/>
            <person name="Messing J."/>
            <person name="Rokhsar D.S."/>
        </authorList>
    </citation>
    <scope>NUCLEOTIDE SEQUENCE [LARGE SCALE GENOMIC DNA]</scope>
    <source>
        <strain evidence="3">cv. BTx623</strain>
    </source>
</reference>
<evidence type="ECO:0000256" key="1">
    <source>
        <dbReference type="SAM" id="Phobius"/>
    </source>
</evidence>
<dbReference type="Proteomes" id="UP000000768">
    <property type="component" value="Chromosome 3"/>
</dbReference>